<reference evidence="12 13" key="1">
    <citation type="journal article" date="2018" name="MBio">
        <title>Genomic Analysis of Hospital Plumbing Reveals Diverse Reservoir of Bacterial Plasmids Conferring Carbapenem Resistance.</title>
        <authorList>
            <consortium name="NISC Comparative Sequencing Program"/>
            <person name="Weingarten R.A."/>
            <person name="Johnson R.C."/>
            <person name="Conlan S."/>
            <person name="Ramsburg A.M."/>
            <person name="Dekker J.P."/>
            <person name="Lau A.F."/>
            <person name="Khil P."/>
            <person name="Odom R.T."/>
            <person name="Deming C."/>
            <person name="Park M."/>
            <person name="Thomas P.J."/>
            <person name="Henderson D.K."/>
            <person name="Palmore T.N."/>
            <person name="Segre J.A."/>
            <person name="Frank K.M."/>
        </authorList>
    </citation>
    <scope>NUCLEOTIDE SEQUENCE [LARGE SCALE GENOMIC DNA]</scope>
    <source>
        <strain evidence="12 13">ECONIH4</strain>
        <plasmid evidence="13">peco-c85f</plasmid>
    </source>
</reference>
<dbReference type="NCBIfam" id="NF032898">
    <property type="entry name" value="APH_3p_II"/>
    <property type="match status" value="1"/>
</dbReference>
<sequence>MVYGECMSVQIPTPWMEKLSAYDWAQQTTGCSEASVFRGAAPGKSTLFVKTEPGGPLSELQDEAARLRWLATTGLPCAQVLDAAHEAGRDWLLLSAVPGEDLLSSPIDPVEKVTIIADVLRQLHGLDPVTCPFDHRAEHRIERARARMQAGLVDQDDLDDEHQGLEPAELFARLQARGPAYEDLVVTHGDACLPNIMVENGRFSGFIDCGRLGVADRYQDLALATRDVAEELGDEWVQPFLDRYGIGRLDPDRVAFYRLLDEFY</sequence>
<dbReference type="Pfam" id="PF01636">
    <property type="entry name" value="APH"/>
    <property type="match status" value="1"/>
</dbReference>
<dbReference type="EC" id="2.7.1.95" evidence="2"/>
<keyword evidence="7 10" id="KW-0067">ATP-binding</keyword>
<dbReference type="Gene3D" id="3.30.200.20">
    <property type="entry name" value="Phosphorylase Kinase, domain 1"/>
    <property type="match status" value="1"/>
</dbReference>
<name>A0A2I8SVJ3_ECOLX</name>
<dbReference type="AlphaFoldDB" id="A0A2I8SVJ3"/>
<geneLocation type="plasmid" evidence="13">
    <name>peco-c85f</name>
</geneLocation>
<dbReference type="GO" id="GO:0046677">
    <property type="term" value="P:response to antibiotic"/>
    <property type="evidence" value="ECO:0007669"/>
    <property type="project" value="UniProtKB-KW"/>
</dbReference>
<keyword evidence="5 10" id="KW-0547">Nucleotide-binding</keyword>
<dbReference type="PANTHER" id="PTHR21310">
    <property type="entry name" value="AMINOGLYCOSIDE PHOSPHOTRANSFERASE-RELATED-RELATED"/>
    <property type="match status" value="1"/>
</dbReference>
<accession>A0A2I8SVJ3</accession>
<dbReference type="GO" id="GO:0005524">
    <property type="term" value="F:ATP binding"/>
    <property type="evidence" value="ECO:0007669"/>
    <property type="project" value="UniProtKB-KW"/>
</dbReference>
<dbReference type="EMBL" id="CP026405">
    <property type="protein sequence ID" value="AUY06000.1"/>
    <property type="molecule type" value="Genomic_DNA"/>
</dbReference>
<evidence type="ECO:0000256" key="8">
    <source>
        <dbReference type="ARBA" id="ARBA00023251"/>
    </source>
</evidence>
<dbReference type="GO" id="GO:0008910">
    <property type="term" value="F:kanamycin kinase activity"/>
    <property type="evidence" value="ECO:0007669"/>
    <property type="project" value="UniProtKB-EC"/>
</dbReference>
<evidence type="ECO:0000256" key="1">
    <source>
        <dbReference type="ARBA" id="ARBA00006219"/>
    </source>
</evidence>
<evidence type="ECO:0000256" key="5">
    <source>
        <dbReference type="ARBA" id="ARBA00022741"/>
    </source>
</evidence>
<organism evidence="12 13">
    <name type="scientific">Escherichia coli</name>
    <dbReference type="NCBI Taxonomy" id="562"/>
    <lineage>
        <taxon>Bacteria</taxon>
        <taxon>Pseudomonadati</taxon>
        <taxon>Pseudomonadota</taxon>
        <taxon>Gammaproteobacteria</taxon>
        <taxon>Enterobacterales</taxon>
        <taxon>Enterobacteriaceae</taxon>
        <taxon>Escherichia</taxon>
    </lineage>
</organism>
<feature type="domain" description="Aminoglycoside phosphotransferase" evidence="11">
    <location>
        <begin position="30"/>
        <end position="257"/>
    </location>
</feature>
<evidence type="ECO:0000256" key="9">
    <source>
        <dbReference type="ARBA" id="ARBA00048925"/>
    </source>
</evidence>
<dbReference type="RefSeq" id="WP_000262467.1">
    <property type="nucleotide sequence ID" value="NZ_CP026207.1"/>
</dbReference>
<evidence type="ECO:0000259" key="11">
    <source>
        <dbReference type="Pfam" id="PF01636"/>
    </source>
</evidence>
<dbReference type="InterPro" id="IPR011009">
    <property type="entry name" value="Kinase-like_dom_sf"/>
</dbReference>
<dbReference type="PANTHER" id="PTHR21310:SF41">
    <property type="entry name" value="3'-PHOSPHOTRANSFERASE, PUTATIVE-RELATED"/>
    <property type="match status" value="1"/>
</dbReference>
<proteinExistence type="inferred from homology"/>
<protein>
    <recommendedName>
        <fullName evidence="3">Aminoglycoside 3'-phosphotransferase</fullName>
        <ecNumber evidence="2">2.7.1.95</ecNumber>
    </recommendedName>
</protein>
<evidence type="ECO:0000256" key="6">
    <source>
        <dbReference type="ARBA" id="ARBA00022777"/>
    </source>
</evidence>
<comment type="similarity">
    <text evidence="1 10">Belongs to the aminoglycoside phosphotransferase family.</text>
</comment>
<evidence type="ECO:0000313" key="12">
    <source>
        <dbReference type="EMBL" id="AUY06000.1"/>
    </source>
</evidence>
<dbReference type="PIRSF" id="PIRSF000706">
    <property type="entry name" value="Kanamycin_kin"/>
    <property type="match status" value="1"/>
</dbReference>
<evidence type="ECO:0000313" key="13">
    <source>
        <dbReference type="Proteomes" id="UP000239554"/>
    </source>
</evidence>
<keyword evidence="8 10" id="KW-0046">Antibiotic resistance</keyword>
<evidence type="ECO:0000256" key="10">
    <source>
        <dbReference type="PIRNR" id="PIRNR000706"/>
    </source>
</evidence>
<keyword evidence="6 10" id="KW-0418">Kinase</keyword>
<dbReference type="Gene3D" id="3.90.1200.10">
    <property type="match status" value="1"/>
</dbReference>
<comment type="catalytic activity">
    <reaction evidence="9">
        <text>kanamycin A + ATP = kanamycin 3'-phosphate + ADP + H(+)</text>
        <dbReference type="Rhea" id="RHEA:24256"/>
        <dbReference type="ChEBI" id="CHEBI:15378"/>
        <dbReference type="ChEBI" id="CHEBI:30616"/>
        <dbReference type="ChEBI" id="CHEBI:57909"/>
        <dbReference type="ChEBI" id="CHEBI:58214"/>
        <dbReference type="ChEBI" id="CHEBI:456216"/>
        <dbReference type="EC" id="2.7.1.95"/>
    </reaction>
</comment>
<evidence type="ECO:0000256" key="4">
    <source>
        <dbReference type="ARBA" id="ARBA00022679"/>
    </source>
</evidence>
<dbReference type="InterPro" id="IPR024165">
    <property type="entry name" value="Kan/Strep_kinase"/>
</dbReference>
<keyword evidence="4 10" id="KW-0808">Transferase</keyword>
<dbReference type="InterPro" id="IPR051678">
    <property type="entry name" value="AGP_Transferase"/>
</dbReference>
<gene>
    <name evidence="12" type="primary">aph(3')-II</name>
    <name evidence="12" type="ORF">C3F40_31030</name>
</gene>
<evidence type="ECO:0000256" key="2">
    <source>
        <dbReference type="ARBA" id="ARBA00012193"/>
    </source>
</evidence>
<dbReference type="InterPro" id="IPR002575">
    <property type="entry name" value="Aminoglycoside_PTrfase"/>
</dbReference>
<evidence type="ECO:0000256" key="3">
    <source>
        <dbReference type="ARBA" id="ARBA00017903"/>
    </source>
</evidence>
<dbReference type="NCBIfam" id="NF033068">
    <property type="entry name" value="APH_3p"/>
    <property type="match status" value="1"/>
</dbReference>
<dbReference type="Proteomes" id="UP000239554">
    <property type="component" value="Plasmid pECO-c85f"/>
</dbReference>
<dbReference type="CDD" id="cd05150">
    <property type="entry name" value="APH"/>
    <property type="match status" value="1"/>
</dbReference>
<keyword evidence="12" id="KW-0614">Plasmid</keyword>
<dbReference type="SUPFAM" id="SSF56112">
    <property type="entry name" value="Protein kinase-like (PK-like)"/>
    <property type="match status" value="1"/>
</dbReference>
<evidence type="ECO:0000256" key="7">
    <source>
        <dbReference type="ARBA" id="ARBA00022840"/>
    </source>
</evidence>